<dbReference type="PANTHER" id="PTHR24223:SF454">
    <property type="match status" value="1"/>
</dbReference>
<dbReference type="GO" id="GO:0005524">
    <property type="term" value="F:ATP binding"/>
    <property type="evidence" value="ECO:0007669"/>
    <property type="project" value="UniProtKB-KW"/>
</dbReference>
<keyword evidence="13" id="KW-1185">Reference proteome</keyword>
<proteinExistence type="predicted"/>
<evidence type="ECO:0000256" key="2">
    <source>
        <dbReference type="ARBA" id="ARBA00022448"/>
    </source>
</evidence>
<evidence type="ECO:0000256" key="3">
    <source>
        <dbReference type="ARBA" id="ARBA00022692"/>
    </source>
</evidence>
<feature type="transmembrane region" description="Helical" evidence="8">
    <location>
        <begin position="216"/>
        <end position="241"/>
    </location>
</feature>
<feature type="domain" description="ABC transporter" evidence="9">
    <location>
        <begin position="940"/>
        <end position="1176"/>
    </location>
</feature>
<dbReference type="InterPro" id="IPR003593">
    <property type="entry name" value="AAA+_ATPase"/>
</dbReference>
<dbReference type="SMART" id="SM00382">
    <property type="entry name" value="AAA"/>
    <property type="match status" value="2"/>
</dbReference>
<evidence type="ECO:0000256" key="8">
    <source>
        <dbReference type="SAM" id="Phobius"/>
    </source>
</evidence>
<dbReference type="RefSeq" id="XP_009025518.1">
    <property type="nucleotide sequence ID" value="XM_009027270.1"/>
</dbReference>
<evidence type="ECO:0000256" key="1">
    <source>
        <dbReference type="ARBA" id="ARBA00004141"/>
    </source>
</evidence>
<dbReference type="GO" id="GO:0055085">
    <property type="term" value="P:transmembrane transport"/>
    <property type="evidence" value="ECO:0000318"/>
    <property type="project" value="GO_Central"/>
</dbReference>
<dbReference type="AlphaFoldDB" id="T1FQS4"/>
<dbReference type="Proteomes" id="UP000015101">
    <property type="component" value="Unassembled WGS sequence"/>
</dbReference>
<dbReference type="GO" id="GO:0016887">
    <property type="term" value="F:ATP hydrolysis activity"/>
    <property type="evidence" value="ECO:0007669"/>
    <property type="project" value="InterPro"/>
</dbReference>
<dbReference type="EnsemblMetazoa" id="HelroT189203">
    <property type="protein sequence ID" value="HelroP189203"/>
    <property type="gene ID" value="HelroG189203"/>
</dbReference>
<dbReference type="InParanoid" id="T1FQS4"/>
<dbReference type="GO" id="GO:0005886">
    <property type="term" value="C:plasma membrane"/>
    <property type="evidence" value="ECO:0000318"/>
    <property type="project" value="GO_Central"/>
</dbReference>
<dbReference type="CDD" id="cd03244">
    <property type="entry name" value="ABCC_MRP_domain2"/>
    <property type="match status" value="1"/>
</dbReference>
<feature type="domain" description="ABC transporter" evidence="9">
    <location>
        <begin position="267"/>
        <end position="491"/>
    </location>
</feature>
<evidence type="ECO:0000259" key="9">
    <source>
        <dbReference type="PROSITE" id="PS50893"/>
    </source>
</evidence>
<dbReference type="FunFam" id="3.40.50.300:FF:000163">
    <property type="entry name" value="Multidrug resistance-associated protein member 4"/>
    <property type="match status" value="1"/>
</dbReference>
<keyword evidence="4" id="KW-0547">Nucleotide-binding</keyword>
<dbReference type="PANTHER" id="PTHR24223">
    <property type="entry name" value="ATP-BINDING CASSETTE SUB-FAMILY C"/>
    <property type="match status" value="1"/>
</dbReference>
<feature type="transmembrane region" description="Helical" evidence="8">
    <location>
        <begin position="728"/>
        <end position="760"/>
    </location>
</feature>
<dbReference type="Gene3D" id="1.20.1560.10">
    <property type="entry name" value="ABC transporter type 1, transmembrane domain"/>
    <property type="match status" value="2"/>
</dbReference>
<evidence type="ECO:0000256" key="6">
    <source>
        <dbReference type="ARBA" id="ARBA00022989"/>
    </source>
</evidence>
<feature type="transmembrane region" description="Helical" evidence="8">
    <location>
        <begin position="621"/>
        <end position="639"/>
    </location>
</feature>
<keyword evidence="7 8" id="KW-0472">Membrane</keyword>
<dbReference type="EMBL" id="KB097495">
    <property type="protein sequence ID" value="ESN96339.1"/>
    <property type="molecule type" value="Genomic_DNA"/>
</dbReference>
<dbReference type="GeneID" id="20211171"/>
<feature type="transmembrane region" description="Helical" evidence="8">
    <location>
        <begin position="549"/>
        <end position="571"/>
    </location>
</feature>
<organism evidence="12 13">
    <name type="scientific">Helobdella robusta</name>
    <name type="common">Californian leech</name>
    <dbReference type="NCBI Taxonomy" id="6412"/>
    <lineage>
        <taxon>Eukaryota</taxon>
        <taxon>Metazoa</taxon>
        <taxon>Spiralia</taxon>
        <taxon>Lophotrochozoa</taxon>
        <taxon>Annelida</taxon>
        <taxon>Clitellata</taxon>
        <taxon>Hirudinea</taxon>
        <taxon>Rhynchobdellida</taxon>
        <taxon>Glossiphoniidae</taxon>
        <taxon>Helobdella</taxon>
    </lineage>
</organism>
<dbReference type="PROSITE" id="PS50893">
    <property type="entry name" value="ABC_TRANSPORTER_2"/>
    <property type="match status" value="2"/>
</dbReference>
<dbReference type="OMA" id="NIACECA"/>
<feature type="transmembrane region" description="Helical" evidence="8">
    <location>
        <begin position="178"/>
        <end position="204"/>
    </location>
</feature>
<dbReference type="HOGENOM" id="CLU_000604_27_1_1"/>
<dbReference type="Pfam" id="PF00005">
    <property type="entry name" value="ABC_tran"/>
    <property type="match status" value="2"/>
</dbReference>
<evidence type="ECO:0000313" key="11">
    <source>
        <dbReference type="EMBL" id="ESN96339.1"/>
    </source>
</evidence>
<dbReference type="Pfam" id="PF00664">
    <property type="entry name" value="ABC_membrane"/>
    <property type="match status" value="2"/>
</dbReference>
<dbReference type="SUPFAM" id="SSF90123">
    <property type="entry name" value="ABC transporter transmembrane region"/>
    <property type="match status" value="3"/>
</dbReference>
<dbReference type="GO" id="GO:0140359">
    <property type="term" value="F:ABC-type transporter activity"/>
    <property type="evidence" value="ECO:0000318"/>
    <property type="project" value="GO_Central"/>
</dbReference>
<dbReference type="InterPro" id="IPR027417">
    <property type="entry name" value="P-loop_NTPase"/>
</dbReference>
<dbReference type="InterPro" id="IPR003439">
    <property type="entry name" value="ABC_transporter-like_ATP-bd"/>
</dbReference>
<dbReference type="PROSITE" id="PS50929">
    <property type="entry name" value="ABC_TM1F"/>
    <property type="match status" value="2"/>
</dbReference>
<dbReference type="STRING" id="6412.T1FQS4"/>
<dbReference type="InterPro" id="IPR017871">
    <property type="entry name" value="ABC_transporter-like_CS"/>
</dbReference>
<evidence type="ECO:0000256" key="4">
    <source>
        <dbReference type="ARBA" id="ARBA00022741"/>
    </source>
</evidence>
<evidence type="ECO:0000313" key="12">
    <source>
        <dbReference type="EnsemblMetazoa" id="HelroP189203"/>
    </source>
</evidence>
<keyword evidence="3 8" id="KW-0812">Transmembrane</keyword>
<dbReference type="eggNOG" id="KOG0054">
    <property type="taxonomic scope" value="Eukaryota"/>
</dbReference>
<dbReference type="EMBL" id="AMQM01001382">
    <property type="status" value="NOT_ANNOTATED_CDS"/>
    <property type="molecule type" value="Genomic_DNA"/>
</dbReference>
<feature type="transmembrane region" description="Helical" evidence="8">
    <location>
        <begin position="836"/>
        <end position="853"/>
    </location>
</feature>
<feature type="domain" description="ABC transmembrane type-1" evidence="10">
    <location>
        <begin position="1"/>
        <end position="242"/>
    </location>
</feature>
<accession>T1FQS4</accession>
<dbReference type="CTD" id="20211171"/>
<feature type="transmembrane region" description="Helical" evidence="8">
    <location>
        <begin position="91"/>
        <end position="118"/>
    </location>
</feature>
<protein>
    <submittedName>
        <fullName evidence="11 12">Uncharacterized protein</fullName>
    </submittedName>
</protein>
<reference evidence="11 13" key="2">
    <citation type="journal article" date="2013" name="Nature">
        <title>Insights into bilaterian evolution from three spiralian genomes.</title>
        <authorList>
            <person name="Simakov O."/>
            <person name="Marletaz F."/>
            <person name="Cho S.J."/>
            <person name="Edsinger-Gonzales E."/>
            <person name="Havlak P."/>
            <person name="Hellsten U."/>
            <person name="Kuo D.H."/>
            <person name="Larsson T."/>
            <person name="Lv J."/>
            <person name="Arendt D."/>
            <person name="Savage R."/>
            <person name="Osoegawa K."/>
            <person name="de Jong P."/>
            <person name="Grimwood J."/>
            <person name="Chapman J.A."/>
            <person name="Shapiro H."/>
            <person name="Aerts A."/>
            <person name="Otillar R.P."/>
            <person name="Terry A.Y."/>
            <person name="Boore J.L."/>
            <person name="Grigoriev I.V."/>
            <person name="Lindberg D.R."/>
            <person name="Seaver E.C."/>
            <person name="Weisblat D.A."/>
            <person name="Putnam N.H."/>
            <person name="Rokhsar D.S."/>
        </authorList>
    </citation>
    <scope>NUCLEOTIDE SEQUENCE</scope>
</reference>
<dbReference type="OrthoDB" id="6500128at2759"/>
<dbReference type="InterPro" id="IPR036640">
    <property type="entry name" value="ABC1_TM_sf"/>
</dbReference>
<dbReference type="GO" id="GO:0016323">
    <property type="term" value="C:basolateral plasma membrane"/>
    <property type="evidence" value="ECO:0000318"/>
    <property type="project" value="GO_Central"/>
</dbReference>
<gene>
    <name evidence="12" type="primary">20211171</name>
    <name evidence="11" type="ORF">HELRODRAFT_189203</name>
</gene>
<dbReference type="FunFam" id="3.40.50.300:FF:000997">
    <property type="entry name" value="Multidrug resistance-associated protein 1"/>
    <property type="match status" value="1"/>
</dbReference>
<keyword evidence="2" id="KW-0813">Transport</keyword>
<sequence length="1205" mass="135885">MPKWNGGLIVFTMFVCYMLESMFFQRKMFISTQVNLGIISTLLSAIYEKLMVVDLSGEYSFNIKNAAKDARKNSRTTAGEIINLLSTDVHIFAEFCASIGLIWSIPLQICVAVVIQWYLLGKAVFAFIGIVILVIIIEAVVSNFLKNFQLLKLHTWEKVFEKKLTDIRANELKSLKNFLYLNSSNLSVSLFVPNLVIFTTLAVYSRWIGHLDARRAFTSFAMFNVIQHELFLLPIIINLIAKNVVAVSRLEKFLKLPNRTPYVEKLISNDELPVRITCGSFKRHQNGNLVLENRSLTGIVGQVGSGKSTLLEAVMGNLLRVSGHVKIKGRLGYVPQQAWIINASLRDNILLGETYDEEKFNEVVNACALAEDILQLPAGDLTQIGEKGINLSGGQKQRVSLARSIYQDCDVYLFDDPLSAVDSHVATHIFDSLIGPHGMLKNKTRLLVTHAVNILPHVDQVVVLDGGCIVEQGTYQQLMDNGRYINKVLTSFEKIEHKLSKRNGDEQIEHRKMESDTGFNLTADYNNESTGTITWSTYNFYLKLLKYKWAFLAAGSFIAFKTFQIISYIWITNLAADKHLAELYDELRNESSHETFRSNTSHQTIFFNSDYINGVNHHLKVYGLLLLGHGIFVALYCIIRTNTLINASRRLHSSMIHRVIRSTMTFFYDVSAGRIINRQALHLDIFYLEVCLNIEKFMISNKVVLFLRFSKDLDAFDCTLADLFHQTFYLLTSLVGTLIVVSVMIPVFLFAAVLLLLLFLALQHFYLPTVCQLKWLSSNSRSPIYTHVCETVDGLASIKAFNKQKMFVRKFEELVNENIACECAINAADRWLGTNLELIGAALTLLAGIFFIISRDLLSGSIVGYCIAASINDSFTLSQFVMISSNIHITMVSLQRMKEYLHVDLEDYDDDDDEDDERCKDKKQADKKLSTVKPFKEGSIEFFNYSMKYKEGLDYALKNIHFSIKPSEKVGIMGRTGAGKSSLISALFRFGQSEGSIYIDNYDISKLPLKILRSNITVLSQDPFIFSDTIRMNLDPTSKLKESDAVIWKALEQVSLLHVIKSLPGQLDFFCEANGNNFSVGQRQLLCLARTLLHKTSILILDEATAAVDVETDKLIQSTISREFKDCTVIIIAHRMSSTASCDRGGFKNCHAWGYQDNVAASLFPGGIAVGLASCPFHTTNNFIFPALERTSGRSSELYFLRKQQ</sequence>
<keyword evidence="6 8" id="KW-1133">Transmembrane helix</keyword>
<evidence type="ECO:0000256" key="5">
    <source>
        <dbReference type="ARBA" id="ARBA00022840"/>
    </source>
</evidence>
<evidence type="ECO:0000313" key="13">
    <source>
        <dbReference type="Proteomes" id="UP000015101"/>
    </source>
</evidence>
<dbReference type="Gene3D" id="3.40.50.300">
    <property type="entry name" value="P-loop containing nucleotide triphosphate hydrolases"/>
    <property type="match status" value="2"/>
</dbReference>
<feature type="domain" description="ABC transmembrane type-1" evidence="10">
    <location>
        <begin position="621"/>
        <end position="871"/>
    </location>
</feature>
<dbReference type="InterPro" id="IPR050173">
    <property type="entry name" value="ABC_transporter_C-like"/>
</dbReference>
<feature type="transmembrane region" description="Helical" evidence="8">
    <location>
        <begin position="124"/>
        <end position="145"/>
    </location>
</feature>
<reference evidence="13" key="1">
    <citation type="submission" date="2012-12" db="EMBL/GenBank/DDBJ databases">
        <authorList>
            <person name="Hellsten U."/>
            <person name="Grimwood J."/>
            <person name="Chapman J.A."/>
            <person name="Shapiro H."/>
            <person name="Aerts A."/>
            <person name="Otillar R.P."/>
            <person name="Terry A.Y."/>
            <person name="Boore J.L."/>
            <person name="Simakov O."/>
            <person name="Marletaz F."/>
            <person name="Cho S.-J."/>
            <person name="Edsinger-Gonzales E."/>
            <person name="Havlak P."/>
            <person name="Kuo D.-H."/>
            <person name="Larsson T."/>
            <person name="Lv J."/>
            <person name="Arendt D."/>
            <person name="Savage R."/>
            <person name="Osoegawa K."/>
            <person name="de Jong P."/>
            <person name="Lindberg D.R."/>
            <person name="Seaver E.C."/>
            <person name="Weisblat D.A."/>
            <person name="Putnam N.H."/>
            <person name="Grigoriev I.V."/>
            <person name="Rokhsar D.S."/>
        </authorList>
    </citation>
    <scope>NUCLEOTIDE SEQUENCE</scope>
</reference>
<name>T1FQS4_HELRO</name>
<evidence type="ECO:0000256" key="7">
    <source>
        <dbReference type="ARBA" id="ARBA00023136"/>
    </source>
</evidence>
<dbReference type="InterPro" id="IPR011527">
    <property type="entry name" value="ABC1_TM_dom"/>
</dbReference>
<dbReference type="KEGG" id="hro:HELRODRAFT_189203"/>
<keyword evidence="5" id="KW-0067">ATP-binding</keyword>
<dbReference type="CDD" id="cd03250">
    <property type="entry name" value="ABCC_MRP_domain1"/>
    <property type="match status" value="1"/>
</dbReference>
<comment type="subcellular location">
    <subcellularLocation>
        <location evidence="1">Membrane</location>
        <topology evidence="1">Multi-pass membrane protein</topology>
    </subcellularLocation>
</comment>
<dbReference type="SUPFAM" id="SSF52540">
    <property type="entry name" value="P-loop containing nucleoside triphosphate hydrolases"/>
    <property type="match status" value="2"/>
</dbReference>
<feature type="transmembrane region" description="Helical" evidence="8">
    <location>
        <begin position="6"/>
        <end position="24"/>
    </location>
</feature>
<reference evidence="12" key="3">
    <citation type="submission" date="2015-06" db="UniProtKB">
        <authorList>
            <consortium name="EnsemblMetazoa"/>
        </authorList>
    </citation>
    <scope>IDENTIFICATION</scope>
</reference>
<dbReference type="PROSITE" id="PS00211">
    <property type="entry name" value="ABC_TRANSPORTER_1"/>
    <property type="match status" value="2"/>
</dbReference>
<evidence type="ECO:0000259" key="10">
    <source>
        <dbReference type="PROSITE" id="PS50929"/>
    </source>
</evidence>